<feature type="binding site" description="axial binding residue" evidence="8">
    <location>
        <position position="447"/>
    </location>
    <ligand>
        <name>heme</name>
        <dbReference type="ChEBI" id="CHEBI:30413"/>
    </ligand>
    <ligandPart>
        <name>Fe</name>
        <dbReference type="ChEBI" id="CHEBI:18248"/>
    </ligandPart>
</feature>
<evidence type="ECO:0000256" key="5">
    <source>
        <dbReference type="ARBA" id="ARBA00023002"/>
    </source>
</evidence>
<evidence type="ECO:0000256" key="10">
    <source>
        <dbReference type="SAM" id="SignalP"/>
    </source>
</evidence>
<dbReference type="EMBL" id="PGOL01001683">
    <property type="protein sequence ID" value="PKI55622.1"/>
    <property type="molecule type" value="Genomic_DNA"/>
</dbReference>
<dbReference type="InterPro" id="IPR017972">
    <property type="entry name" value="Cyt_P450_CS"/>
</dbReference>
<evidence type="ECO:0000256" key="3">
    <source>
        <dbReference type="ARBA" id="ARBA00022617"/>
    </source>
</evidence>
<keyword evidence="4 8" id="KW-0479">Metal-binding</keyword>
<reference evidence="12 14" key="3">
    <citation type="submission" date="2017-11" db="EMBL/GenBank/DDBJ databases">
        <title>De-novo sequencing of pomegranate (Punica granatum L.) genome.</title>
        <authorList>
            <person name="Akparov Z."/>
            <person name="Amiraslanov A."/>
            <person name="Hajiyeva S."/>
            <person name="Abbasov M."/>
            <person name="Kaur K."/>
            <person name="Hamwieh A."/>
            <person name="Solovyev V."/>
            <person name="Salamov A."/>
            <person name="Braich B."/>
            <person name="Kosarev P."/>
            <person name="Mahmoud A."/>
            <person name="Hajiyev E."/>
            <person name="Babayeva S."/>
            <person name="Izzatullayeva V."/>
            <person name="Mammadov A."/>
            <person name="Mammadov A."/>
            <person name="Sharifova S."/>
            <person name="Ojaghi J."/>
            <person name="Eynullazada K."/>
            <person name="Bayramov B."/>
            <person name="Abdulazimova A."/>
            <person name="Shahmuradov I."/>
        </authorList>
    </citation>
    <scope>NUCLEOTIDE SEQUENCE [LARGE SCALE GENOMIC DNA]</scope>
    <source>
        <strain evidence="12">AG2017</strain>
        <strain evidence="14">cv. AG2017</strain>
        <tissue evidence="12">Leaf</tissue>
    </source>
</reference>
<comment type="similarity">
    <text evidence="2 9">Belongs to the cytochrome P450 family.</text>
</comment>
<dbReference type="GO" id="GO:0005506">
    <property type="term" value="F:iron ion binding"/>
    <property type="evidence" value="ECO:0007669"/>
    <property type="project" value="InterPro"/>
</dbReference>
<dbReference type="STRING" id="22663.A0A218Y272"/>
<evidence type="ECO:0000313" key="11">
    <source>
        <dbReference type="EMBL" id="OWM91373.1"/>
    </source>
</evidence>
<organism evidence="11 13">
    <name type="scientific">Punica granatum</name>
    <name type="common">Pomegranate</name>
    <dbReference type="NCBI Taxonomy" id="22663"/>
    <lineage>
        <taxon>Eukaryota</taxon>
        <taxon>Viridiplantae</taxon>
        <taxon>Streptophyta</taxon>
        <taxon>Embryophyta</taxon>
        <taxon>Tracheophyta</taxon>
        <taxon>Spermatophyta</taxon>
        <taxon>Magnoliopsida</taxon>
        <taxon>eudicotyledons</taxon>
        <taxon>Gunneridae</taxon>
        <taxon>Pentapetalae</taxon>
        <taxon>rosids</taxon>
        <taxon>malvids</taxon>
        <taxon>Myrtales</taxon>
        <taxon>Lythraceae</taxon>
        <taxon>Punica</taxon>
    </lineage>
</organism>
<dbReference type="FunFam" id="1.10.630.10:FF:000043">
    <property type="entry name" value="Cytochrome P450 99A2"/>
    <property type="match status" value="1"/>
</dbReference>
<dbReference type="InterPro" id="IPR036396">
    <property type="entry name" value="Cyt_P450_sf"/>
</dbReference>
<dbReference type="GO" id="GO:0004497">
    <property type="term" value="F:monooxygenase activity"/>
    <property type="evidence" value="ECO:0007669"/>
    <property type="project" value="UniProtKB-KW"/>
</dbReference>
<dbReference type="OrthoDB" id="2789670at2759"/>
<reference evidence="13" key="1">
    <citation type="journal article" date="2017" name="Plant J.">
        <title>The pomegranate (Punica granatum L.) genome and the genomics of punicalagin biosynthesis.</title>
        <authorList>
            <person name="Qin G."/>
            <person name="Xu C."/>
            <person name="Ming R."/>
            <person name="Tang H."/>
            <person name="Guyot R."/>
            <person name="Kramer E.M."/>
            <person name="Hu Y."/>
            <person name="Yi X."/>
            <person name="Qi Y."/>
            <person name="Xu X."/>
            <person name="Gao Z."/>
            <person name="Pan H."/>
            <person name="Jian J."/>
            <person name="Tian Y."/>
            <person name="Yue Z."/>
            <person name="Xu Y."/>
        </authorList>
    </citation>
    <scope>NUCLEOTIDE SEQUENCE [LARGE SCALE GENOMIC DNA]</scope>
    <source>
        <strain evidence="13">cv. Dabenzi</strain>
    </source>
</reference>
<evidence type="ECO:0000256" key="9">
    <source>
        <dbReference type="RuleBase" id="RU000461"/>
    </source>
</evidence>
<evidence type="ECO:0000256" key="2">
    <source>
        <dbReference type="ARBA" id="ARBA00010617"/>
    </source>
</evidence>
<dbReference type="EMBL" id="MTKT01000281">
    <property type="protein sequence ID" value="OWM91373.1"/>
    <property type="molecule type" value="Genomic_DNA"/>
</dbReference>
<dbReference type="GeneID" id="116201275"/>
<evidence type="ECO:0000256" key="8">
    <source>
        <dbReference type="PIRSR" id="PIRSR602401-1"/>
    </source>
</evidence>
<evidence type="ECO:0000313" key="13">
    <source>
        <dbReference type="Proteomes" id="UP000197138"/>
    </source>
</evidence>
<feature type="chain" id="PRO_5014072126" evidence="10">
    <location>
        <begin position="24"/>
        <end position="513"/>
    </location>
</feature>
<dbReference type="GO" id="GO:0020037">
    <property type="term" value="F:heme binding"/>
    <property type="evidence" value="ECO:0007669"/>
    <property type="project" value="InterPro"/>
</dbReference>
<dbReference type="PANTHER" id="PTHR47955:SF8">
    <property type="entry name" value="CYTOCHROME P450 71D11-LIKE"/>
    <property type="match status" value="1"/>
</dbReference>
<keyword evidence="7 9" id="KW-0503">Monooxygenase</keyword>
<keyword evidence="14" id="KW-1185">Reference proteome</keyword>
<dbReference type="GO" id="GO:0016705">
    <property type="term" value="F:oxidoreductase activity, acting on paired donors, with incorporation or reduction of molecular oxygen"/>
    <property type="evidence" value="ECO:0007669"/>
    <property type="project" value="InterPro"/>
</dbReference>
<evidence type="ECO:0000256" key="1">
    <source>
        <dbReference type="ARBA" id="ARBA00001971"/>
    </source>
</evidence>
<keyword evidence="5 9" id="KW-0560">Oxidoreductase</keyword>
<dbReference type="PANTHER" id="PTHR47955">
    <property type="entry name" value="CYTOCHROME P450 FAMILY 71 PROTEIN"/>
    <property type="match status" value="1"/>
</dbReference>
<comment type="cofactor">
    <cofactor evidence="1 8">
        <name>heme</name>
        <dbReference type="ChEBI" id="CHEBI:30413"/>
    </cofactor>
</comment>
<evidence type="ECO:0000256" key="6">
    <source>
        <dbReference type="ARBA" id="ARBA00023004"/>
    </source>
</evidence>
<gene>
    <name evidence="11" type="ORF">CDL15_Pgr017291</name>
    <name evidence="12" type="ORF">CRG98_023977</name>
</gene>
<dbReference type="CDD" id="cd11072">
    <property type="entry name" value="CYP71-like"/>
    <property type="match status" value="1"/>
</dbReference>
<dbReference type="InterPro" id="IPR001128">
    <property type="entry name" value="Cyt_P450"/>
</dbReference>
<evidence type="ECO:0000313" key="12">
    <source>
        <dbReference type="EMBL" id="PKI55622.1"/>
    </source>
</evidence>
<feature type="signal peptide" evidence="10">
    <location>
        <begin position="1"/>
        <end position="23"/>
    </location>
</feature>
<dbReference type="AlphaFoldDB" id="A0A218Y272"/>
<proteinExistence type="inferred from homology"/>
<dbReference type="PROSITE" id="PS00086">
    <property type="entry name" value="CYTOCHROME_P450"/>
    <property type="match status" value="1"/>
</dbReference>
<dbReference type="Proteomes" id="UP000197138">
    <property type="component" value="Unassembled WGS sequence"/>
</dbReference>
<dbReference type="Gene3D" id="1.10.630.10">
    <property type="entry name" value="Cytochrome P450"/>
    <property type="match status" value="1"/>
</dbReference>
<keyword evidence="3 8" id="KW-0349">Heme</keyword>
<comment type="caution">
    <text evidence="11">The sequence shown here is derived from an EMBL/GenBank/DDBJ whole genome shotgun (WGS) entry which is preliminary data.</text>
</comment>
<protein>
    <submittedName>
        <fullName evidence="11">Uncharacterized protein</fullName>
    </submittedName>
</protein>
<dbReference type="SUPFAM" id="SSF48264">
    <property type="entry name" value="Cytochrome P450"/>
    <property type="match status" value="1"/>
</dbReference>
<keyword evidence="10" id="KW-0732">Signal</keyword>
<name>A0A218Y272_PUNGR</name>
<evidence type="ECO:0000256" key="4">
    <source>
        <dbReference type="ARBA" id="ARBA00022723"/>
    </source>
</evidence>
<dbReference type="Pfam" id="PF00067">
    <property type="entry name" value="p450"/>
    <property type="match status" value="1"/>
</dbReference>
<dbReference type="InterPro" id="IPR002401">
    <property type="entry name" value="Cyt_P450_E_grp-I"/>
</dbReference>
<evidence type="ECO:0000256" key="7">
    <source>
        <dbReference type="ARBA" id="ARBA00023033"/>
    </source>
</evidence>
<keyword evidence="6 8" id="KW-0408">Iron</keyword>
<evidence type="ECO:0000313" key="14">
    <source>
        <dbReference type="Proteomes" id="UP000233551"/>
    </source>
</evidence>
<reference evidence="11" key="2">
    <citation type="submission" date="2017-06" db="EMBL/GenBank/DDBJ databases">
        <title>The pomegranate genome and the genomics of punicalagin biosynthesis.</title>
        <authorList>
            <person name="Xu C."/>
        </authorList>
    </citation>
    <scope>NUCLEOTIDE SEQUENCE [LARGE SCALE GENOMIC DNA]</scope>
    <source>
        <tissue evidence="11">Fresh leaf</tissue>
    </source>
</reference>
<dbReference type="PRINTS" id="PR00463">
    <property type="entry name" value="EP450I"/>
</dbReference>
<dbReference type="PRINTS" id="PR00385">
    <property type="entry name" value="P450"/>
</dbReference>
<accession>A0A218Y272</accession>
<sequence length="513" mass="59069">MVQLPPPHVLFTFLIIFLSIALRKWKKIHNNNGTVLELPPSPKRLPFIGNLHQMRGSHPHHTLSNLAKRHGPIMSLQLGEILAIVISSPEAAKEILKTHELAFAQRPKFAHLDAVMYKNCSLIFSPYGEYWRQIRKICVLELLSMKKVASFRYIREQEAWNMIKAIGDFEGKTFNLSKLVSSLLMNLTARAAFGERCKHRDDFVSFIEELAQLSEWFKLCDLFPSMKFLRNTSRVKTAWERLHGKINDILNHIIEDHKAKHEIAISHENKAPMGEDLVDVLLNLHKTKEFHFLITMDVIKNVIMEMFLAGTDTSFTVIEWAMSEILRNPRVMQKAQLEVRSHLNGKCWVEESDVQSLMYLKAIIKETLRLHPPGALVPREARENCKVMGYDIPSNAKIIINTWGIGRDPNYWPSPEEFRPERFVESSVDFRGNSFEYIPFGGGRRMCPGINFGIASIELPLAQLLYHFDWELGDGKRLPHELDMEETSGLTAQRKNPLVLTAKTHIKFSNKEM</sequence>
<dbReference type="Proteomes" id="UP000233551">
    <property type="component" value="Unassembled WGS sequence"/>
</dbReference>